<dbReference type="InterPro" id="IPR038404">
    <property type="entry name" value="TRAP_DctP_sf"/>
</dbReference>
<dbReference type="CDD" id="cd13603">
    <property type="entry name" value="PBP2_TRAP_Siap_TeaA_like"/>
    <property type="match status" value="1"/>
</dbReference>
<keyword evidence="4" id="KW-1185">Reference proteome</keyword>
<sequence length="332" mass="36767">MKSCSMKFVTLALGLALVAGGAEADTWRMAHKMPAESIEGQMFQAFADAIEEKTGGKIEVQVYPNEQLGSDDAILEQLQLGTVHIYPEGDSYLQKWLPEMKYVGAPFLFDDREHWARFMNSDLVQGWLEQIEDEAGVAVIGESSKMVRGPYRVIVSSREIGGLEDIEGLKLRMHPDELAAAAWRHLGAEVRTLAWTEVYESIGRGIVEAVNSPVSLVEPMRFYEVAPYVARHNEFPQGLAYMTNAEVWSGLDEETRAQLLEAYDEVAAEFEPKVSAIATESLENMAGEGVTYVELDTAPFVAKMAEFYADLDAKGELPEGFLDAVNATRDAQ</sequence>
<organism evidence="3 4">
    <name type="scientific">Oricola thermophila</name>
    <dbReference type="NCBI Taxonomy" id="2742145"/>
    <lineage>
        <taxon>Bacteria</taxon>
        <taxon>Pseudomonadati</taxon>
        <taxon>Pseudomonadota</taxon>
        <taxon>Alphaproteobacteria</taxon>
        <taxon>Hyphomicrobiales</taxon>
        <taxon>Ahrensiaceae</taxon>
        <taxon>Oricola</taxon>
    </lineage>
</organism>
<dbReference type="KEGG" id="orm:HTY61_00490"/>
<evidence type="ECO:0000256" key="2">
    <source>
        <dbReference type="SAM" id="SignalP"/>
    </source>
</evidence>
<reference evidence="3 4" key="1">
    <citation type="submission" date="2020-06" db="EMBL/GenBank/DDBJ databases">
        <title>Oricola thermophila sp. nov. isolated from a tidal sediments.</title>
        <authorList>
            <person name="Kwon K.K."/>
            <person name="Yang S.-H."/>
            <person name="Park M.-J."/>
        </authorList>
    </citation>
    <scope>NUCLEOTIDE SEQUENCE [LARGE SCALE GENOMIC DNA]</scope>
    <source>
        <strain evidence="3 4">MEBiC13590</strain>
    </source>
</reference>
<name>A0A6N1V7Z8_9HYPH</name>
<dbReference type="AlphaFoldDB" id="A0A6N1V7Z8"/>
<evidence type="ECO:0000256" key="1">
    <source>
        <dbReference type="ARBA" id="ARBA00022729"/>
    </source>
</evidence>
<gene>
    <name evidence="3" type="ORF">HTY61_00490</name>
</gene>
<dbReference type="Pfam" id="PF03480">
    <property type="entry name" value="DctP"/>
    <property type="match status" value="1"/>
</dbReference>
<feature type="signal peptide" evidence="2">
    <location>
        <begin position="1"/>
        <end position="24"/>
    </location>
</feature>
<dbReference type="Gene3D" id="3.40.190.170">
    <property type="entry name" value="Bacterial extracellular solute-binding protein, family 7"/>
    <property type="match status" value="1"/>
</dbReference>
<dbReference type="InterPro" id="IPR018389">
    <property type="entry name" value="DctP_fam"/>
</dbReference>
<dbReference type="PANTHER" id="PTHR33376:SF4">
    <property type="entry name" value="SIALIC ACID-BINDING PERIPLASMIC PROTEIN SIAP"/>
    <property type="match status" value="1"/>
</dbReference>
<dbReference type="GO" id="GO:0055085">
    <property type="term" value="P:transmembrane transport"/>
    <property type="evidence" value="ECO:0007669"/>
    <property type="project" value="InterPro"/>
</dbReference>
<dbReference type="NCBIfam" id="NF037995">
    <property type="entry name" value="TRAP_S1"/>
    <property type="match status" value="1"/>
</dbReference>
<dbReference type="Proteomes" id="UP000509367">
    <property type="component" value="Chromosome"/>
</dbReference>
<protein>
    <submittedName>
        <fullName evidence="3">TRAP transporter substrate-binding protein</fullName>
    </submittedName>
</protein>
<evidence type="ECO:0000313" key="3">
    <source>
        <dbReference type="EMBL" id="QKV17051.1"/>
    </source>
</evidence>
<accession>A0A6N1V7Z8</accession>
<feature type="chain" id="PRO_5026749964" evidence="2">
    <location>
        <begin position="25"/>
        <end position="332"/>
    </location>
</feature>
<dbReference type="PANTHER" id="PTHR33376">
    <property type="match status" value="1"/>
</dbReference>
<proteinExistence type="predicted"/>
<evidence type="ECO:0000313" key="4">
    <source>
        <dbReference type="Proteomes" id="UP000509367"/>
    </source>
</evidence>
<dbReference type="EMBL" id="CP054836">
    <property type="protein sequence ID" value="QKV17051.1"/>
    <property type="molecule type" value="Genomic_DNA"/>
</dbReference>
<keyword evidence="1 2" id="KW-0732">Signal</keyword>